<reference evidence="1 2" key="1">
    <citation type="journal article" date="2015" name="Genome Announc.">
        <title>Expanding the biotechnology potential of lactobacilli through comparative genomics of 213 strains and associated genera.</title>
        <authorList>
            <person name="Sun Z."/>
            <person name="Harris H.M."/>
            <person name="McCann A."/>
            <person name="Guo C."/>
            <person name="Argimon S."/>
            <person name="Zhang W."/>
            <person name="Yang X."/>
            <person name="Jeffery I.B."/>
            <person name="Cooney J.C."/>
            <person name="Kagawa T.F."/>
            <person name="Liu W."/>
            <person name="Song Y."/>
            <person name="Salvetti E."/>
            <person name="Wrobel A."/>
            <person name="Rasinkangas P."/>
            <person name="Parkhill J."/>
            <person name="Rea M.C."/>
            <person name="O'Sullivan O."/>
            <person name="Ritari J."/>
            <person name="Douillard F.P."/>
            <person name="Paul Ross R."/>
            <person name="Yang R."/>
            <person name="Briner A.E."/>
            <person name="Felis G.E."/>
            <person name="de Vos W.M."/>
            <person name="Barrangou R."/>
            <person name="Klaenhammer T.R."/>
            <person name="Caufield P.W."/>
            <person name="Cui Y."/>
            <person name="Zhang H."/>
            <person name="O'Toole P.W."/>
        </authorList>
    </citation>
    <scope>NUCLEOTIDE SEQUENCE [LARGE SCALE GENOMIC DNA]</scope>
    <source>
        <strain evidence="1 2">DSM 22408</strain>
    </source>
</reference>
<dbReference type="PATRIC" id="fig|1122146.4.peg.354"/>
<evidence type="ECO:0000313" key="2">
    <source>
        <dbReference type="Proteomes" id="UP000051500"/>
    </source>
</evidence>
<gene>
    <name evidence="1" type="ORF">IV53_GL000342</name>
</gene>
<name>A0A0R2KNW9_9LACO</name>
<dbReference type="AlphaFoldDB" id="A0A0R2KNW9"/>
<dbReference type="EMBL" id="JQBZ01000025">
    <property type="protein sequence ID" value="KRN88378.1"/>
    <property type="molecule type" value="Genomic_DNA"/>
</dbReference>
<organism evidence="1 2">
    <name type="scientific">Ligilactobacillus ceti DSM 22408</name>
    <dbReference type="NCBI Taxonomy" id="1122146"/>
    <lineage>
        <taxon>Bacteria</taxon>
        <taxon>Bacillati</taxon>
        <taxon>Bacillota</taxon>
        <taxon>Bacilli</taxon>
        <taxon>Lactobacillales</taxon>
        <taxon>Lactobacillaceae</taxon>
        <taxon>Ligilactobacillus</taxon>
    </lineage>
</organism>
<comment type="caution">
    <text evidence="1">The sequence shown here is derived from an EMBL/GenBank/DDBJ whole genome shotgun (WGS) entry which is preliminary data.</text>
</comment>
<dbReference type="Proteomes" id="UP000051500">
    <property type="component" value="Unassembled WGS sequence"/>
</dbReference>
<keyword evidence="2" id="KW-1185">Reference proteome</keyword>
<protein>
    <submittedName>
        <fullName evidence="1">Uncharacterized protein</fullName>
    </submittedName>
</protein>
<proteinExistence type="predicted"/>
<dbReference type="STRING" id="1122146.IV53_GL000342"/>
<accession>A0A0R2KNW9</accession>
<sequence>MMTKIFNEKFVYIPSFVDKNHFIGLLPQATKNIAKFNFEHDSDYQFEEKVLYNKTELRDYLACNQVDKIYGCLDSDNLTEVLELVEALGIETEIKIKNIDQATEQKLFELVRNNRRMKVKRT</sequence>
<evidence type="ECO:0000313" key="1">
    <source>
        <dbReference type="EMBL" id="KRN88378.1"/>
    </source>
</evidence>